<dbReference type="EMBL" id="NBII01000002">
    <property type="protein sequence ID" value="PAV22227.1"/>
    <property type="molecule type" value="Genomic_DNA"/>
</dbReference>
<keyword evidence="4" id="KW-1185">Reference proteome</keyword>
<dbReference type="AlphaFoldDB" id="A0A286URN4"/>
<dbReference type="PROSITE" id="PS50181">
    <property type="entry name" value="FBOX"/>
    <property type="match status" value="1"/>
</dbReference>
<evidence type="ECO:0000313" key="4">
    <source>
        <dbReference type="Proteomes" id="UP000217199"/>
    </source>
</evidence>
<dbReference type="InterPro" id="IPR036047">
    <property type="entry name" value="F-box-like_dom_sf"/>
</dbReference>
<proteinExistence type="predicted"/>
<name>A0A286URN4_9AGAM</name>
<dbReference type="Proteomes" id="UP000217199">
    <property type="component" value="Unassembled WGS sequence"/>
</dbReference>
<dbReference type="Gene3D" id="1.20.1280.50">
    <property type="match status" value="1"/>
</dbReference>
<reference evidence="3 4" key="1">
    <citation type="journal article" date="2017" name="Mol. Ecol.">
        <title>Comparative and population genomic landscape of Phellinus noxius: A hypervariable fungus causing root rot in trees.</title>
        <authorList>
            <person name="Chung C.L."/>
            <person name="Lee T.J."/>
            <person name="Akiba M."/>
            <person name="Lee H.H."/>
            <person name="Kuo T.H."/>
            <person name="Liu D."/>
            <person name="Ke H.M."/>
            <person name="Yokoi T."/>
            <person name="Roa M.B."/>
            <person name="Lu M.J."/>
            <person name="Chang Y.Y."/>
            <person name="Ann P.J."/>
            <person name="Tsai J.N."/>
            <person name="Chen C.Y."/>
            <person name="Tzean S.S."/>
            <person name="Ota Y."/>
            <person name="Hattori T."/>
            <person name="Sahashi N."/>
            <person name="Liou R.F."/>
            <person name="Kikuchi T."/>
            <person name="Tsai I.J."/>
        </authorList>
    </citation>
    <scope>NUCLEOTIDE SEQUENCE [LARGE SCALE GENOMIC DNA]</scope>
    <source>
        <strain evidence="3 4">FFPRI411160</strain>
    </source>
</reference>
<evidence type="ECO:0000313" key="3">
    <source>
        <dbReference type="EMBL" id="PAV22227.1"/>
    </source>
</evidence>
<protein>
    <submittedName>
        <fullName evidence="3">F-box domain-containing</fullName>
    </submittedName>
</protein>
<organism evidence="3 4">
    <name type="scientific">Pyrrhoderma noxium</name>
    <dbReference type="NCBI Taxonomy" id="2282107"/>
    <lineage>
        <taxon>Eukaryota</taxon>
        <taxon>Fungi</taxon>
        <taxon>Dikarya</taxon>
        <taxon>Basidiomycota</taxon>
        <taxon>Agaricomycotina</taxon>
        <taxon>Agaricomycetes</taxon>
        <taxon>Hymenochaetales</taxon>
        <taxon>Hymenochaetaceae</taxon>
        <taxon>Pyrrhoderma</taxon>
    </lineage>
</organism>
<comment type="caution">
    <text evidence="3">The sequence shown here is derived from an EMBL/GenBank/DDBJ whole genome shotgun (WGS) entry which is preliminary data.</text>
</comment>
<accession>A0A286URN4</accession>
<feature type="domain" description="F-box" evidence="2">
    <location>
        <begin position="2"/>
        <end position="51"/>
    </location>
</feature>
<evidence type="ECO:0000259" key="2">
    <source>
        <dbReference type="PROSITE" id="PS50181"/>
    </source>
</evidence>
<feature type="compositionally biased region" description="Low complexity" evidence="1">
    <location>
        <begin position="337"/>
        <end position="360"/>
    </location>
</feature>
<dbReference type="OrthoDB" id="3226064at2759"/>
<evidence type="ECO:0000256" key="1">
    <source>
        <dbReference type="SAM" id="MobiDB-lite"/>
    </source>
</evidence>
<gene>
    <name evidence="3" type="ORF">PNOK_0218400</name>
</gene>
<feature type="region of interest" description="Disordered" evidence="1">
    <location>
        <begin position="335"/>
        <end position="366"/>
    </location>
</feature>
<dbReference type="SUPFAM" id="SSF81383">
    <property type="entry name" value="F-box domain"/>
    <property type="match status" value="1"/>
</dbReference>
<dbReference type="InParanoid" id="A0A286URN4"/>
<dbReference type="Pfam" id="PF12937">
    <property type="entry name" value="F-box-like"/>
    <property type="match status" value="1"/>
</dbReference>
<dbReference type="InterPro" id="IPR001810">
    <property type="entry name" value="F-box_dom"/>
</dbReference>
<sequence>MTTPILSIPLEIIEQALVYSDPRDVASFSQTCSIFYNLVYRASDQHIWRKLFLEQQFDHLQRNQRPDSFPYAPEQRIDWKQELQKRVNCKCILNKTDANPENITKAIQVVLDVLQNAPSMIDKTEPSEDILWANMLIKKELHPLWHRSSINSLYENNLLQDLAKVWSLIGWRDNVLNRSSVDIRDTRNCARAFVYDMRNYRRNNNWGPFLPMLFGQKLCPINWDHIKWIITVMYNNLLDLGNLWTDTRPPASFEAIRAYSAPNSLNRDPKDWAGVEGTWRRYVCFMDYRDLFTYNYSNSAYDSEFFEDEDFQEATRLIELNLTVTRIGEQTISRTGASSALTSPVASSSHSPAPSDLSGSDSTASQPAAIVSNASTSFMTVHLDERFPPIYFKGRSRGGNGNESKVRGRVYKTTDGCIRWCFVSASIYDGHSQWRSEGIQIGNVCSAAGIVGTWTGAHHEEGDPAGPFWLWKVDNDHPSHLHD</sequence>
<dbReference type="STRING" id="2282107.A0A286URN4"/>